<evidence type="ECO:0000313" key="1">
    <source>
        <dbReference type="EMBL" id="MQL98370.1"/>
    </source>
</evidence>
<reference evidence="1" key="1">
    <citation type="submission" date="2017-07" db="EMBL/GenBank/DDBJ databases">
        <title>Taro Niue Genome Assembly and Annotation.</title>
        <authorList>
            <person name="Atibalentja N."/>
            <person name="Keating K."/>
            <person name="Fields C.J."/>
        </authorList>
    </citation>
    <scope>NUCLEOTIDE SEQUENCE</scope>
    <source>
        <strain evidence="1">Niue_2</strain>
        <tissue evidence="1">Leaf</tissue>
    </source>
</reference>
<comment type="caution">
    <text evidence="1">The sequence shown here is derived from an EMBL/GenBank/DDBJ whole genome shotgun (WGS) entry which is preliminary data.</text>
</comment>
<keyword evidence="2" id="KW-1185">Reference proteome</keyword>
<dbReference type="EMBL" id="NMUH01002177">
    <property type="protein sequence ID" value="MQL98370.1"/>
    <property type="molecule type" value="Genomic_DNA"/>
</dbReference>
<dbReference type="AlphaFoldDB" id="A0A843VY00"/>
<gene>
    <name evidence="1" type="ORF">Taro_031075</name>
</gene>
<organism evidence="1 2">
    <name type="scientific">Colocasia esculenta</name>
    <name type="common">Wild taro</name>
    <name type="synonym">Arum esculentum</name>
    <dbReference type="NCBI Taxonomy" id="4460"/>
    <lineage>
        <taxon>Eukaryota</taxon>
        <taxon>Viridiplantae</taxon>
        <taxon>Streptophyta</taxon>
        <taxon>Embryophyta</taxon>
        <taxon>Tracheophyta</taxon>
        <taxon>Spermatophyta</taxon>
        <taxon>Magnoliopsida</taxon>
        <taxon>Liliopsida</taxon>
        <taxon>Araceae</taxon>
        <taxon>Aroideae</taxon>
        <taxon>Colocasieae</taxon>
        <taxon>Colocasia</taxon>
    </lineage>
</organism>
<sequence length="150" mass="15772">GLSSFLHRKHALRKQLGPSTPTGEQHGEAAGLLGRNVDLKISDAYYLDVTSASVVSVVLHSSLTAGLWVTSQAAAVVPFSSTNVAVSGTINNAVANMVILNPSKNLLVGNGWTLASICFVRLVFSRATIGILSDNKRSQVANFSCKCSTE</sequence>
<dbReference type="Proteomes" id="UP000652761">
    <property type="component" value="Unassembled WGS sequence"/>
</dbReference>
<accession>A0A843VY00</accession>
<feature type="non-terminal residue" evidence="1">
    <location>
        <position position="150"/>
    </location>
</feature>
<protein>
    <submittedName>
        <fullName evidence="1">Uncharacterized protein</fullName>
    </submittedName>
</protein>
<evidence type="ECO:0000313" key="2">
    <source>
        <dbReference type="Proteomes" id="UP000652761"/>
    </source>
</evidence>
<name>A0A843VY00_COLES</name>
<proteinExistence type="predicted"/>